<keyword evidence="1" id="KW-0472">Membrane</keyword>
<organism evidence="2 3">
    <name type="scientific">Thetidibacter halocola</name>
    <dbReference type="NCBI Taxonomy" id="2827239"/>
    <lineage>
        <taxon>Bacteria</taxon>
        <taxon>Pseudomonadati</taxon>
        <taxon>Pseudomonadota</taxon>
        <taxon>Alphaproteobacteria</taxon>
        <taxon>Rhodobacterales</taxon>
        <taxon>Roseobacteraceae</taxon>
        <taxon>Thetidibacter</taxon>
    </lineage>
</organism>
<comment type="caution">
    <text evidence="2">The sequence shown here is derived from an EMBL/GenBank/DDBJ whole genome shotgun (WGS) entry which is preliminary data.</text>
</comment>
<protein>
    <submittedName>
        <fullName evidence="2">Uncharacterized protein</fullName>
    </submittedName>
</protein>
<sequence>MTVATTDTMTTRREGISDERAAGLVALTIIGLFAGSTALWGLVGLAMAALSMVPVIYVVLLLITVGK</sequence>
<proteinExistence type="predicted"/>
<evidence type="ECO:0000313" key="3">
    <source>
        <dbReference type="Proteomes" id="UP000681356"/>
    </source>
</evidence>
<dbReference type="EMBL" id="JAGTUU010000004">
    <property type="protein sequence ID" value="MBS0124532.1"/>
    <property type="molecule type" value="Genomic_DNA"/>
</dbReference>
<keyword evidence="1" id="KW-0812">Transmembrane</keyword>
<evidence type="ECO:0000256" key="1">
    <source>
        <dbReference type="SAM" id="Phobius"/>
    </source>
</evidence>
<keyword evidence="1" id="KW-1133">Transmembrane helix</keyword>
<dbReference type="RefSeq" id="WP_212536504.1">
    <property type="nucleotide sequence ID" value="NZ_JAGTUU010000004.1"/>
</dbReference>
<accession>A0A8J8B7L1</accession>
<reference evidence="2" key="1">
    <citation type="submission" date="2021-04" db="EMBL/GenBank/DDBJ databases">
        <authorList>
            <person name="Yoon J."/>
        </authorList>
    </citation>
    <scope>NUCLEOTIDE SEQUENCE</scope>
    <source>
        <strain evidence="2">KMU-90</strain>
    </source>
</reference>
<gene>
    <name evidence="2" type="ORF">KB874_10330</name>
</gene>
<dbReference type="Proteomes" id="UP000681356">
    <property type="component" value="Unassembled WGS sequence"/>
</dbReference>
<feature type="transmembrane region" description="Helical" evidence="1">
    <location>
        <begin position="21"/>
        <end position="40"/>
    </location>
</feature>
<feature type="transmembrane region" description="Helical" evidence="1">
    <location>
        <begin position="46"/>
        <end position="65"/>
    </location>
</feature>
<dbReference type="AlphaFoldDB" id="A0A8J8B7L1"/>
<evidence type="ECO:0000313" key="2">
    <source>
        <dbReference type="EMBL" id="MBS0124532.1"/>
    </source>
</evidence>
<keyword evidence="3" id="KW-1185">Reference proteome</keyword>
<name>A0A8J8B7L1_9RHOB</name>